<gene>
    <name evidence="2" type="ORF">FNV43_RR24632</name>
</gene>
<name>A0A8K0DTG0_9ROSA</name>
<keyword evidence="3" id="KW-1185">Reference proteome</keyword>
<dbReference type="OrthoDB" id="1103805at2759"/>
<dbReference type="GO" id="GO:0005524">
    <property type="term" value="F:ATP binding"/>
    <property type="evidence" value="ECO:0007669"/>
    <property type="project" value="InterPro"/>
</dbReference>
<dbReference type="InterPro" id="IPR000719">
    <property type="entry name" value="Prot_kinase_dom"/>
</dbReference>
<evidence type="ECO:0000259" key="1">
    <source>
        <dbReference type="PROSITE" id="PS50011"/>
    </source>
</evidence>
<evidence type="ECO:0000313" key="3">
    <source>
        <dbReference type="Proteomes" id="UP000796880"/>
    </source>
</evidence>
<dbReference type="Pfam" id="PF07714">
    <property type="entry name" value="PK_Tyr_Ser-Thr"/>
    <property type="match status" value="1"/>
</dbReference>
<proteinExistence type="predicted"/>
<dbReference type="AlphaFoldDB" id="A0A8K0DTG0"/>
<protein>
    <recommendedName>
        <fullName evidence="1">Protein kinase domain-containing protein</fullName>
    </recommendedName>
</protein>
<dbReference type="Gene3D" id="1.10.510.10">
    <property type="entry name" value="Transferase(Phosphotransferase) domain 1"/>
    <property type="match status" value="1"/>
</dbReference>
<feature type="domain" description="Protein kinase" evidence="1">
    <location>
        <begin position="1"/>
        <end position="204"/>
    </location>
</feature>
<evidence type="ECO:0000313" key="2">
    <source>
        <dbReference type="EMBL" id="KAF3433530.1"/>
    </source>
</evidence>
<sequence length="212" mass="23831">MAKLPPFQHEGQTRNLNFIQRLNIATYVASALHYLHDQCGTTILHCDIRLSNVLDNDMTAHLSDFSLARLLSTTNDLSQTQSVTLGIKYVYHSMASKEGDVYSYGILVLEMFIEKRPTDEVFKNCLNLHSFVGNALPANLLQIVEPNAIPIEVAETTMVDAEERHYNMQSCLVSMLKMGLGCFVESHGDRMNMADVTQELHIIKKDSLNISI</sequence>
<dbReference type="PANTHER" id="PTHR48055">
    <property type="entry name" value="LEUCINE-RICH REPEAT RECEPTOR PROTEIN KINASE EMS1"/>
    <property type="match status" value="1"/>
</dbReference>
<comment type="caution">
    <text evidence="2">The sequence shown here is derived from an EMBL/GenBank/DDBJ whole genome shotgun (WGS) entry which is preliminary data.</text>
</comment>
<dbReference type="Proteomes" id="UP000796880">
    <property type="component" value="Unassembled WGS sequence"/>
</dbReference>
<dbReference type="PROSITE" id="PS50011">
    <property type="entry name" value="PROTEIN_KINASE_DOM"/>
    <property type="match status" value="1"/>
</dbReference>
<dbReference type="GO" id="GO:0016020">
    <property type="term" value="C:membrane"/>
    <property type="evidence" value="ECO:0007669"/>
    <property type="project" value="TreeGrafter"/>
</dbReference>
<dbReference type="InterPro" id="IPR001245">
    <property type="entry name" value="Ser-Thr/Tyr_kinase_cat_dom"/>
</dbReference>
<dbReference type="PANTHER" id="PTHR48055:SF55">
    <property type="entry name" value="PROTEIN KINASE DOMAIN-CONTAINING PROTEIN"/>
    <property type="match status" value="1"/>
</dbReference>
<organism evidence="2 3">
    <name type="scientific">Rhamnella rubrinervis</name>
    <dbReference type="NCBI Taxonomy" id="2594499"/>
    <lineage>
        <taxon>Eukaryota</taxon>
        <taxon>Viridiplantae</taxon>
        <taxon>Streptophyta</taxon>
        <taxon>Embryophyta</taxon>
        <taxon>Tracheophyta</taxon>
        <taxon>Spermatophyta</taxon>
        <taxon>Magnoliopsida</taxon>
        <taxon>eudicotyledons</taxon>
        <taxon>Gunneridae</taxon>
        <taxon>Pentapetalae</taxon>
        <taxon>rosids</taxon>
        <taxon>fabids</taxon>
        <taxon>Rosales</taxon>
        <taxon>Rhamnaceae</taxon>
        <taxon>rhamnoid group</taxon>
        <taxon>Rhamneae</taxon>
        <taxon>Rhamnella</taxon>
    </lineage>
</organism>
<dbReference type="EMBL" id="VOIH02000011">
    <property type="protein sequence ID" value="KAF3433530.1"/>
    <property type="molecule type" value="Genomic_DNA"/>
</dbReference>
<dbReference type="GO" id="GO:0004672">
    <property type="term" value="F:protein kinase activity"/>
    <property type="evidence" value="ECO:0007669"/>
    <property type="project" value="InterPro"/>
</dbReference>
<accession>A0A8K0DTG0</accession>
<dbReference type="InterPro" id="IPR011009">
    <property type="entry name" value="Kinase-like_dom_sf"/>
</dbReference>
<dbReference type="SUPFAM" id="SSF56112">
    <property type="entry name" value="Protein kinase-like (PK-like)"/>
    <property type="match status" value="1"/>
</dbReference>
<dbReference type="InterPro" id="IPR051564">
    <property type="entry name" value="LRR_receptor-like_kinase"/>
</dbReference>
<reference evidence="2" key="1">
    <citation type="submission" date="2020-03" db="EMBL/GenBank/DDBJ databases">
        <title>A high-quality chromosome-level genome assembly of a woody plant with both climbing and erect habits, Rhamnella rubrinervis.</title>
        <authorList>
            <person name="Lu Z."/>
            <person name="Yang Y."/>
            <person name="Zhu X."/>
            <person name="Sun Y."/>
        </authorList>
    </citation>
    <scope>NUCLEOTIDE SEQUENCE</scope>
    <source>
        <strain evidence="2">BYM</strain>
        <tissue evidence="2">Leaf</tissue>
    </source>
</reference>